<dbReference type="RefSeq" id="WP_211167284.1">
    <property type="nucleotide sequence ID" value="NZ_CAWPLS010000280.1"/>
</dbReference>
<evidence type="ECO:0000313" key="2">
    <source>
        <dbReference type="Proteomes" id="UP001626593"/>
    </source>
</evidence>
<sequence length="89" mass="9498">MVMHDVTAVKVLTPPCLELRFDDGSIGVVDIASIIGTFDGVFAPLSDASYFRTVRVAPELGTIVWPNGADLCPDVLYDCVIRNAATTPS</sequence>
<gene>
    <name evidence="1" type="ORF">U5817_17860</name>
</gene>
<proteinExistence type="predicted"/>
<organism evidence="1 2">
    <name type="scientific">Aromatoleum evansii</name>
    <name type="common">Azoarcus evansii</name>
    <dbReference type="NCBI Taxonomy" id="59406"/>
    <lineage>
        <taxon>Bacteria</taxon>
        <taxon>Pseudomonadati</taxon>
        <taxon>Pseudomonadota</taxon>
        <taxon>Betaproteobacteria</taxon>
        <taxon>Rhodocyclales</taxon>
        <taxon>Rhodocyclaceae</taxon>
        <taxon>Aromatoleum</taxon>
    </lineage>
</organism>
<dbReference type="Pfam" id="PF10387">
    <property type="entry name" value="DUF2442"/>
    <property type="match status" value="1"/>
</dbReference>
<reference evidence="1 2" key="1">
    <citation type="submission" date="2023-12" db="EMBL/GenBank/DDBJ databases">
        <title>A. evansii MAY27, complete genome.</title>
        <authorList>
            <person name="Wang Y."/>
        </authorList>
    </citation>
    <scope>NUCLEOTIDE SEQUENCE [LARGE SCALE GENOMIC DNA]</scope>
    <source>
        <strain evidence="1 2">MAY27</strain>
    </source>
</reference>
<name>A0ABZ1AGR4_AROEV</name>
<protein>
    <submittedName>
        <fullName evidence="1">DUF2442 domain-containing protein</fullName>
    </submittedName>
</protein>
<dbReference type="Proteomes" id="UP001626593">
    <property type="component" value="Chromosome"/>
</dbReference>
<dbReference type="InterPro" id="IPR018841">
    <property type="entry name" value="DUF2442"/>
</dbReference>
<accession>A0ABZ1AGR4</accession>
<dbReference type="InterPro" id="IPR036782">
    <property type="entry name" value="NE0471-like_N"/>
</dbReference>
<keyword evidence="2" id="KW-1185">Reference proteome</keyword>
<dbReference type="EMBL" id="CP141259">
    <property type="protein sequence ID" value="WRL45060.1"/>
    <property type="molecule type" value="Genomic_DNA"/>
</dbReference>
<dbReference type="Gene3D" id="3.30.2020.10">
    <property type="entry name" value="NE0471-like N-terminal domain"/>
    <property type="match status" value="1"/>
</dbReference>
<dbReference type="SUPFAM" id="SSF143880">
    <property type="entry name" value="NE0471 N-terminal domain-like"/>
    <property type="match status" value="1"/>
</dbReference>
<evidence type="ECO:0000313" key="1">
    <source>
        <dbReference type="EMBL" id="WRL45060.1"/>
    </source>
</evidence>